<dbReference type="EMBL" id="GEBQ01001225">
    <property type="protein sequence ID" value="JAT38752.1"/>
    <property type="molecule type" value="Transcribed_RNA"/>
</dbReference>
<protein>
    <recommendedName>
        <fullName evidence="2">DUF4817 domain-containing protein</fullName>
    </recommendedName>
</protein>
<dbReference type="AlphaFoldDB" id="A0A1B6MS37"/>
<accession>A0A1B6MS37</accession>
<proteinExistence type="predicted"/>
<keyword evidence="1" id="KW-0472">Membrane</keyword>
<dbReference type="PANTHER" id="PTHR47326">
    <property type="entry name" value="TRANSPOSABLE ELEMENT TC3 TRANSPOSASE-LIKE PROTEIN"/>
    <property type="match status" value="1"/>
</dbReference>
<feature type="domain" description="DUF4817" evidence="2">
    <location>
        <begin position="5"/>
        <end position="58"/>
    </location>
</feature>
<evidence type="ECO:0000256" key="1">
    <source>
        <dbReference type="SAM" id="Phobius"/>
    </source>
</evidence>
<gene>
    <name evidence="3" type="ORF">g.46463</name>
</gene>
<reference evidence="3" key="1">
    <citation type="submission" date="2015-11" db="EMBL/GenBank/DDBJ databases">
        <title>De novo transcriptome assembly of four potential Pierce s Disease insect vectors from Arizona vineyards.</title>
        <authorList>
            <person name="Tassone E.E."/>
        </authorList>
    </citation>
    <scope>NUCLEOTIDE SEQUENCE</scope>
</reference>
<dbReference type="InterPro" id="IPR036397">
    <property type="entry name" value="RNaseH_sf"/>
</dbReference>
<sequence length="228" mass="27097">MTFTNEEAFSMLMVLGECLQNYTAAAALYAERYPDREHHSRKVFQRLADRVRETGNVQPDHNKGKTIIRPVRDDRAPEVLAAVQLNPRDSSSRRVALDAGISQSSVIRILKDGRMHPYRMSLHQELHDDDYLQRTNFCLWARDKLHEDEHFFRKVLWCDEATFRSNGEVNRHNMRFWAYENPHWMREVDNQRYWTLNTWCGIVGNLIVGPFFFFFFSKITWTEICTTF</sequence>
<dbReference type="InterPro" id="IPR032135">
    <property type="entry name" value="DUF4817"/>
</dbReference>
<name>A0A1B6MS37_9HEMI</name>
<organism evidence="3">
    <name type="scientific">Graphocephala atropunctata</name>
    <dbReference type="NCBI Taxonomy" id="36148"/>
    <lineage>
        <taxon>Eukaryota</taxon>
        <taxon>Metazoa</taxon>
        <taxon>Ecdysozoa</taxon>
        <taxon>Arthropoda</taxon>
        <taxon>Hexapoda</taxon>
        <taxon>Insecta</taxon>
        <taxon>Pterygota</taxon>
        <taxon>Neoptera</taxon>
        <taxon>Paraneoptera</taxon>
        <taxon>Hemiptera</taxon>
        <taxon>Auchenorrhyncha</taxon>
        <taxon>Membracoidea</taxon>
        <taxon>Cicadellidae</taxon>
        <taxon>Cicadellinae</taxon>
        <taxon>Cicadellini</taxon>
        <taxon>Graphocephala</taxon>
    </lineage>
</organism>
<dbReference type="GO" id="GO:0003676">
    <property type="term" value="F:nucleic acid binding"/>
    <property type="evidence" value="ECO:0007669"/>
    <property type="project" value="InterPro"/>
</dbReference>
<feature type="transmembrane region" description="Helical" evidence="1">
    <location>
        <begin position="193"/>
        <end position="216"/>
    </location>
</feature>
<evidence type="ECO:0000259" key="2">
    <source>
        <dbReference type="Pfam" id="PF16087"/>
    </source>
</evidence>
<evidence type="ECO:0000313" key="3">
    <source>
        <dbReference type="EMBL" id="JAT38752.1"/>
    </source>
</evidence>
<dbReference type="Pfam" id="PF16087">
    <property type="entry name" value="DUF4817"/>
    <property type="match status" value="1"/>
</dbReference>
<keyword evidence="1" id="KW-0812">Transmembrane</keyword>
<dbReference type="Gene3D" id="3.30.420.10">
    <property type="entry name" value="Ribonuclease H-like superfamily/Ribonuclease H"/>
    <property type="match status" value="1"/>
</dbReference>
<keyword evidence="1" id="KW-1133">Transmembrane helix</keyword>
<dbReference type="PANTHER" id="PTHR47326:SF1">
    <property type="entry name" value="HTH PSQ-TYPE DOMAIN-CONTAINING PROTEIN"/>
    <property type="match status" value="1"/>
</dbReference>